<reference evidence="1 2" key="1">
    <citation type="submission" date="2024-02" db="EMBL/GenBank/DDBJ databases">
        <authorList>
            <person name="Chen Y."/>
            <person name="Shah S."/>
            <person name="Dougan E. K."/>
            <person name="Thang M."/>
            <person name="Chan C."/>
        </authorList>
    </citation>
    <scope>NUCLEOTIDE SEQUENCE [LARGE SCALE GENOMIC DNA]</scope>
</reference>
<comment type="caution">
    <text evidence="1">The sequence shown here is derived from an EMBL/GenBank/DDBJ whole genome shotgun (WGS) entry which is preliminary data.</text>
</comment>
<keyword evidence="2" id="KW-1185">Reference proteome</keyword>
<organism evidence="1 2">
    <name type="scientific">Durusdinium trenchii</name>
    <dbReference type="NCBI Taxonomy" id="1381693"/>
    <lineage>
        <taxon>Eukaryota</taxon>
        <taxon>Sar</taxon>
        <taxon>Alveolata</taxon>
        <taxon>Dinophyceae</taxon>
        <taxon>Suessiales</taxon>
        <taxon>Symbiodiniaceae</taxon>
        <taxon>Durusdinium</taxon>
    </lineage>
</organism>
<sequence length="397" mass="43740">MVEEALAAADRQQASLRTQVTLLKQSHVAAQEEITRLRGLLAQRNVSVPPIAHFPNRRRPESFYVGDAADPDSDRSSASSCPGAPEPPLGSSSPRRCAEHVPTADTIGDSDWVSFDMVATLVAGPSVDRIGVGFLALPPVPLVVKRVRDAPGGLQLSSRLAVRNKGTTSVTRGSWADQQGIRCGDEFMSVDRKRSRAFTSKDFTETMKKRPLQIKLRRTARKEGAEAVAELRAFGAEDVIVEERSESEEDEEEEEEEEEEEDEEDDSEIEEMGPERAKEVAEKLAREVQENAMKDLARERRRSSECGLVRRNSTGSDAVESRRSPSVESSSRRCTSLERRHSTGDLERPSLERWEALKADAEGSPSTAVSTSVDSTPTDARAWQGFVPKGAEDAEFF</sequence>
<gene>
    <name evidence="1" type="ORF">CCMP2556_LOCUS7067</name>
</gene>
<dbReference type="EMBL" id="CAXAMN010003113">
    <property type="protein sequence ID" value="CAK9002924.1"/>
    <property type="molecule type" value="Genomic_DNA"/>
</dbReference>
<accession>A0ABP0INI4</accession>
<protein>
    <submittedName>
        <fullName evidence="1">Uncharacterized protein</fullName>
    </submittedName>
</protein>
<dbReference type="Proteomes" id="UP001642484">
    <property type="component" value="Unassembled WGS sequence"/>
</dbReference>
<evidence type="ECO:0000313" key="2">
    <source>
        <dbReference type="Proteomes" id="UP001642484"/>
    </source>
</evidence>
<name>A0ABP0INI4_9DINO</name>
<evidence type="ECO:0000313" key="1">
    <source>
        <dbReference type="EMBL" id="CAK9002924.1"/>
    </source>
</evidence>
<proteinExistence type="predicted"/>